<evidence type="ECO:0000313" key="3">
    <source>
        <dbReference type="Proteomes" id="UP000574067"/>
    </source>
</evidence>
<name>A0A848FAJ5_9BURK</name>
<dbReference type="Pfam" id="PF12146">
    <property type="entry name" value="Hydrolase_4"/>
    <property type="match status" value="1"/>
</dbReference>
<reference evidence="2 3" key="1">
    <citation type="submission" date="2020-04" db="EMBL/GenBank/DDBJ databases">
        <title>Azohydromonas sp. isolated from soil.</title>
        <authorList>
            <person name="Dahal R.H."/>
        </authorList>
    </citation>
    <scope>NUCLEOTIDE SEQUENCE [LARGE SCALE GENOMIC DNA]</scope>
    <source>
        <strain evidence="2 3">G-1-1-14</strain>
    </source>
</reference>
<evidence type="ECO:0000259" key="1">
    <source>
        <dbReference type="Pfam" id="PF12146"/>
    </source>
</evidence>
<keyword evidence="2" id="KW-0378">Hydrolase</keyword>
<dbReference type="InterPro" id="IPR029058">
    <property type="entry name" value="AB_hydrolase_fold"/>
</dbReference>
<dbReference type="InterPro" id="IPR022742">
    <property type="entry name" value="Hydrolase_4"/>
</dbReference>
<dbReference type="PANTHER" id="PTHR12277">
    <property type="entry name" value="ALPHA/BETA HYDROLASE DOMAIN-CONTAINING PROTEIN"/>
    <property type="match status" value="1"/>
</dbReference>
<dbReference type="RefSeq" id="WP_169160133.1">
    <property type="nucleotide sequence ID" value="NZ_JABBFW010000005.1"/>
</dbReference>
<proteinExistence type="predicted"/>
<dbReference type="GO" id="GO:0016787">
    <property type="term" value="F:hydrolase activity"/>
    <property type="evidence" value="ECO:0007669"/>
    <property type="project" value="UniProtKB-KW"/>
</dbReference>
<dbReference type="AlphaFoldDB" id="A0A848FAJ5"/>
<keyword evidence="3" id="KW-1185">Reference proteome</keyword>
<dbReference type="Gene3D" id="3.40.50.1820">
    <property type="entry name" value="alpha/beta hydrolase"/>
    <property type="match status" value="1"/>
</dbReference>
<comment type="caution">
    <text evidence="2">The sequence shown here is derived from an EMBL/GenBank/DDBJ whole genome shotgun (WGS) entry which is preliminary data.</text>
</comment>
<evidence type="ECO:0000313" key="2">
    <source>
        <dbReference type="EMBL" id="NML15230.1"/>
    </source>
</evidence>
<organism evidence="2 3">
    <name type="scientific">Azohydromonas caseinilytica</name>
    <dbReference type="NCBI Taxonomy" id="2728836"/>
    <lineage>
        <taxon>Bacteria</taxon>
        <taxon>Pseudomonadati</taxon>
        <taxon>Pseudomonadota</taxon>
        <taxon>Betaproteobacteria</taxon>
        <taxon>Burkholderiales</taxon>
        <taxon>Sphaerotilaceae</taxon>
        <taxon>Azohydromonas</taxon>
    </lineage>
</organism>
<feature type="domain" description="Serine aminopeptidase S33" evidence="1">
    <location>
        <begin position="95"/>
        <end position="221"/>
    </location>
</feature>
<gene>
    <name evidence="2" type="ORF">HHL10_09590</name>
</gene>
<dbReference type="EMBL" id="JABBFW010000005">
    <property type="protein sequence ID" value="NML15230.1"/>
    <property type="molecule type" value="Genomic_DNA"/>
</dbReference>
<dbReference type="PANTHER" id="PTHR12277:SF81">
    <property type="entry name" value="PROTEIN ABHD13"/>
    <property type="match status" value="1"/>
</dbReference>
<protein>
    <submittedName>
        <fullName evidence="2">Alpha/beta hydrolase</fullName>
    </submittedName>
</protein>
<accession>A0A848FAJ5</accession>
<sequence>MARQPERAPARPVRRCRPDRRVARAIAALLGVAALAVLLHSLLFLAVEFAAFETPPPGTPRPEALGVPSQRFTFASADRVLHASWVPAADPRAPALLVFHGDEEEISRWAAVQARLHAAGIASLVFDYSGYGASSGRPTLARLRQDGVAAWERFVALTPRARRRVALGFSLGSAVLLDAAPRLQPAPQGLVLGAPFASAREMAVTTGLVPHWLARLLPDLWNNEEQIARIGLPLLIVHGRDDELIPVRDALRLCRAARAPRRLVLVDDLPHDAPLEPARSAGFWAPVVAWVRGEEAATATSAAGSGCVG</sequence>
<dbReference type="Proteomes" id="UP000574067">
    <property type="component" value="Unassembled WGS sequence"/>
</dbReference>
<dbReference type="SUPFAM" id="SSF53474">
    <property type="entry name" value="alpha/beta-Hydrolases"/>
    <property type="match status" value="1"/>
</dbReference>